<dbReference type="Pfam" id="PF19112">
    <property type="entry name" value="VanA_C"/>
    <property type="match status" value="1"/>
</dbReference>
<dbReference type="InterPro" id="IPR044043">
    <property type="entry name" value="VanA_C_cat"/>
</dbReference>
<evidence type="ECO:0000259" key="6">
    <source>
        <dbReference type="PROSITE" id="PS51296"/>
    </source>
</evidence>
<dbReference type="Pfam" id="PF00355">
    <property type="entry name" value="Rieske"/>
    <property type="match status" value="1"/>
</dbReference>
<dbReference type="Gene3D" id="2.102.10.10">
    <property type="entry name" value="Rieske [2Fe-2S] iron-sulphur domain"/>
    <property type="match status" value="1"/>
</dbReference>
<sequence length="367" mass="40836">MAVPSPEVVRAAQKASTDMADRETPFLYDEWYVAAFTDEVGRTLLRRTILDRRIVFYRTEAGEAVALADRCAHRSYPLSAGLLDGDTIVCGYHGFRYDVAGDCIEVPSAAKCPRSIGVKRFPLVEQGDLVWIWMGEGDATEPDLHKLPVVSFLTSDDWTRSKGYFHHPGNYVSLHENLLDLTHLSYVHAKSFGTPDYARAPFKTEMKDGYFKIRRSVVPTSLPPVWGDPTGLSGIATAARIATSEFLSPAFHLVSTSFYDDARPEEDRMVFSIHTAHLPTPETHGSTHYFIVHGRDFALADEAVTETMHRQLFTAFQEDVDAMSLLEDTLEHTPPSEMYEISVASDAPSIGMRQYIRRRAAAAAGAA</sequence>
<reference evidence="7 8" key="1">
    <citation type="journal article" date="2010" name="J. Bacteriol.">
        <title>Genome sequence of the dioxin-mineralizing bacterium Sphingomonas wittichii RW1.</title>
        <authorList>
            <person name="Miller T.R."/>
            <person name="Delcher A.L."/>
            <person name="Salzberg S.L."/>
            <person name="Saunders E."/>
            <person name="Detter J.C."/>
            <person name="Halden R.U."/>
        </authorList>
    </citation>
    <scope>NUCLEOTIDE SEQUENCE [LARGE SCALE GENOMIC DNA]</scope>
    <source>
        <strain evidence="8">DSM 6014 / CCUG 31198 / JCM 15750 / NBRC 105917 / EY 4224 / RW1</strain>
    </source>
</reference>
<organism evidence="7 8">
    <name type="scientific">Rhizorhabdus wittichii (strain DSM 6014 / CCUG 31198 / JCM 15750 / NBRC 105917 / EY 4224 / RW1)</name>
    <name type="common">Sphingomonas wittichii</name>
    <dbReference type="NCBI Taxonomy" id="392499"/>
    <lineage>
        <taxon>Bacteria</taxon>
        <taxon>Pseudomonadati</taxon>
        <taxon>Pseudomonadota</taxon>
        <taxon>Alphaproteobacteria</taxon>
        <taxon>Sphingomonadales</taxon>
        <taxon>Sphingomonadaceae</taxon>
        <taxon>Rhizorhabdus</taxon>
    </lineage>
</organism>
<dbReference type="Proteomes" id="UP000001989">
    <property type="component" value="Chromosome"/>
</dbReference>
<keyword evidence="8" id="KW-1185">Reference proteome</keyword>
<dbReference type="PANTHER" id="PTHR21266">
    <property type="entry name" value="IRON-SULFUR DOMAIN CONTAINING PROTEIN"/>
    <property type="match status" value="1"/>
</dbReference>
<gene>
    <name evidence="7" type="ordered locus">Swit_1552</name>
</gene>
<dbReference type="KEGG" id="swi:Swit_1552"/>
<name>A0A9J9HAD1_RHIWR</name>
<evidence type="ECO:0000256" key="3">
    <source>
        <dbReference type="ARBA" id="ARBA00023002"/>
    </source>
</evidence>
<dbReference type="GO" id="GO:0046872">
    <property type="term" value="F:metal ion binding"/>
    <property type="evidence" value="ECO:0007669"/>
    <property type="project" value="UniProtKB-KW"/>
</dbReference>
<keyword evidence="5" id="KW-0411">Iron-sulfur</keyword>
<feature type="domain" description="Rieske" evidence="6">
    <location>
        <begin position="31"/>
        <end position="132"/>
    </location>
</feature>
<dbReference type="PROSITE" id="PS51296">
    <property type="entry name" value="RIESKE"/>
    <property type="match status" value="1"/>
</dbReference>
<dbReference type="SUPFAM" id="SSF50022">
    <property type="entry name" value="ISP domain"/>
    <property type="match status" value="1"/>
</dbReference>
<dbReference type="EMBL" id="CP000699">
    <property type="protein sequence ID" value="ABQ67915.1"/>
    <property type="molecule type" value="Genomic_DNA"/>
</dbReference>
<evidence type="ECO:0000256" key="1">
    <source>
        <dbReference type="ARBA" id="ARBA00022714"/>
    </source>
</evidence>
<dbReference type="GO" id="GO:0016491">
    <property type="term" value="F:oxidoreductase activity"/>
    <property type="evidence" value="ECO:0007669"/>
    <property type="project" value="UniProtKB-KW"/>
</dbReference>
<accession>A0A9J9HAD1</accession>
<proteinExistence type="predicted"/>
<keyword evidence="1" id="KW-0001">2Fe-2S</keyword>
<protein>
    <submittedName>
        <fullName evidence="7">Rieske (2Fe-2S) domain protein</fullName>
    </submittedName>
</protein>
<dbReference type="InterPro" id="IPR017941">
    <property type="entry name" value="Rieske_2Fe-2S"/>
</dbReference>
<dbReference type="PANTHER" id="PTHR21266:SF60">
    <property type="entry name" value="3-KETOSTEROID-9-ALPHA-MONOOXYGENASE, OXYGENASE COMPONENT"/>
    <property type="match status" value="1"/>
</dbReference>
<dbReference type="AlphaFoldDB" id="A0A9J9HAD1"/>
<evidence type="ECO:0000256" key="4">
    <source>
        <dbReference type="ARBA" id="ARBA00023004"/>
    </source>
</evidence>
<evidence type="ECO:0000313" key="7">
    <source>
        <dbReference type="EMBL" id="ABQ67915.1"/>
    </source>
</evidence>
<keyword evidence="3" id="KW-0560">Oxidoreductase</keyword>
<dbReference type="GO" id="GO:0051537">
    <property type="term" value="F:2 iron, 2 sulfur cluster binding"/>
    <property type="evidence" value="ECO:0007669"/>
    <property type="project" value="UniProtKB-KW"/>
</dbReference>
<evidence type="ECO:0000313" key="8">
    <source>
        <dbReference type="Proteomes" id="UP000001989"/>
    </source>
</evidence>
<dbReference type="InterPro" id="IPR050584">
    <property type="entry name" value="Cholesterol_7-desaturase"/>
</dbReference>
<dbReference type="OrthoDB" id="9800776at2"/>
<dbReference type="Gene3D" id="3.90.380.10">
    <property type="entry name" value="Naphthalene 1,2-dioxygenase Alpha Subunit, Chain A, domain 1"/>
    <property type="match status" value="1"/>
</dbReference>
<dbReference type="InterPro" id="IPR036922">
    <property type="entry name" value="Rieske_2Fe-2S_sf"/>
</dbReference>
<keyword evidence="4" id="KW-0408">Iron</keyword>
<dbReference type="SUPFAM" id="SSF55961">
    <property type="entry name" value="Bet v1-like"/>
    <property type="match status" value="1"/>
</dbReference>
<evidence type="ECO:0000256" key="5">
    <source>
        <dbReference type="ARBA" id="ARBA00023014"/>
    </source>
</evidence>
<keyword evidence="2" id="KW-0479">Metal-binding</keyword>
<evidence type="ECO:0000256" key="2">
    <source>
        <dbReference type="ARBA" id="ARBA00022723"/>
    </source>
</evidence>